<keyword evidence="3" id="KW-0479">Metal-binding</keyword>
<comment type="cofactor">
    <cofactor evidence="1">
        <name>Ca(2+)</name>
        <dbReference type="ChEBI" id="CHEBI:29108"/>
    </cofactor>
</comment>
<evidence type="ECO:0000256" key="2">
    <source>
        <dbReference type="ARBA" id="ARBA00008779"/>
    </source>
</evidence>
<organism evidence="10 11">
    <name type="scientific">Oceaniferula marina</name>
    <dbReference type="NCBI Taxonomy" id="2748318"/>
    <lineage>
        <taxon>Bacteria</taxon>
        <taxon>Pseudomonadati</taxon>
        <taxon>Verrucomicrobiota</taxon>
        <taxon>Verrucomicrobiia</taxon>
        <taxon>Verrucomicrobiales</taxon>
        <taxon>Verrucomicrobiaceae</taxon>
        <taxon>Oceaniferula</taxon>
    </lineage>
</organism>
<evidence type="ECO:0000256" key="3">
    <source>
        <dbReference type="ARBA" id="ARBA00022723"/>
    </source>
</evidence>
<dbReference type="SUPFAM" id="SSF53649">
    <property type="entry name" value="Alkaline phosphatase-like"/>
    <property type="match status" value="1"/>
</dbReference>
<dbReference type="GO" id="GO:0016740">
    <property type="term" value="F:transferase activity"/>
    <property type="evidence" value="ECO:0007669"/>
    <property type="project" value="UniProtKB-KW"/>
</dbReference>
<accession>A0A851GM67</accession>
<dbReference type="InterPro" id="IPR017850">
    <property type="entry name" value="Alkaline_phosphatase_core_sf"/>
</dbReference>
<comment type="caution">
    <text evidence="10">The sequence shown here is derived from an EMBL/GenBank/DDBJ whole genome shotgun (WGS) entry which is preliminary data.</text>
</comment>
<dbReference type="PANTHER" id="PTHR42693">
    <property type="entry name" value="ARYLSULFATASE FAMILY MEMBER"/>
    <property type="match status" value="1"/>
</dbReference>
<keyword evidence="10" id="KW-0808">Transferase</keyword>
<dbReference type="InterPro" id="IPR000917">
    <property type="entry name" value="Sulfatase_N"/>
</dbReference>
<feature type="chain" id="PRO_5032610470" evidence="8">
    <location>
        <begin position="20"/>
        <end position="457"/>
    </location>
</feature>
<evidence type="ECO:0000256" key="5">
    <source>
        <dbReference type="ARBA" id="ARBA00022801"/>
    </source>
</evidence>
<keyword evidence="11" id="KW-1185">Reference proteome</keyword>
<protein>
    <submittedName>
        <fullName evidence="10">Sulfatase-like hydrolase/transferase</fullName>
    </submittedName>
</protein>
<dbReference type="CDD" id="cd16155">
    <property type="entry name" value="sulfatase_like"/>
    <property type="match status" value="1"/>
</dbReference>
<dbReference type="GO" id="GO:0046872">
    <property type="term" value="F:metal ion binding"/>
    <property type="evidence" value="ECO:0007669"/>
    <property type="project" value="UniProtKB-KW"/>
</dbReference>
<dbReference type="Gene3D" id="3.40.720.10">
    <property type="entry name" value="Alkaline Phosphatase, subunit A"/>
    <property type="match status" value="1"/>
</dbReference>
<evidence type="ECO:0000259" key="9">
    <source>
        <dbReference type="Pfam" id="PF00884"/>
    </source>
</evidence>
<feature type="coiled-coil region" evidence="7">
    <location>
        <begin position="429"/>
        <end position="456"/>
    </location>
</feature>
<evidence type="ECO:0000256" key="1">
    <source>
        <dbReference type="ARBA" id="ARBA00001913"/>
    </source>
</evidence>
<evidence type="ECO:0000256" key="7">
    <source>
        <dbReference type="SAM" id="Coils"/>
    </source>
</evidence>
<evidence type="ECO:0000256" key="4">
    <source>
        <dbReference type="ARBA" id="ARBA00022729"/>
    </source>
</evidence>
<dbReference type="EMBL" id="JACBAZ010000002">
    <property type="protein sequence ID" value="NWK55224.1"/>
    <property type="molecule type" value="Genomic_DNA"/>
</dbReference>
<dbReference type="InterPro" id="IPR050738">
    <property type="entry name" value="Sulfatase"/>
</dbReference>
<sequence length="457" mass="51985">MKRNLMVLLAASLLLPAVAEQKKPNIVFIFADDQTFESVGAYGLTDCKTPNLDRLVHEGATFSQAFNMGAWNGAVCLASRAMLNSGAFVNRAQKIIRSQPHWSEMMRDAGYKTYMTGKWHVPGKPRFDVVQDVRPGMPKGSGYNRPTSKEDYEKGWKPWDKSHGGYWAGGTHWSEVVANHGVDFLEQAKKDDKPFFMYLAFNAPHDPRQAPKEYVDMYPLDTIKVPKNYLEVYPYHKEIGCGPGLRDEKLAPFPRTEFAVKVHRQEYFACVTHMDAQIGRILEALEKTGKADNTYIIFTADHGLAVGHHGLIGKQNMYEHSMRVPFMIVGPGIKAGSQFEMPIYLQDAMATSLDLAGVEKPAHVEFNSLMPLIKGERKVQYDRIYGKYVNSQRMISMGGWKMIYYPKIKKFRLYNVKKDPDEMVDQADNPEYAGKLKELKKAFKELQKEMDDSLQID</sequence>
<feature type="domain" description="Sulfatase N-terminal" evidence="9">
    <location>
        <begin position="24"/>
        <end position="358"/>
    </location>
</feature>
<evidence type="ECO:0000256" key="6">
    <source>
        <dbReference type="ARBA" id="ARBA00022837"/>
    </source>
</evidence>
<feature type="signal peptide" evidence="8">
    <location>
        <begin position="1"/>
        <end position="19"/>
    </location>
</feature>
<evidence type="ECO:0000256" key="8">
    <source>
        <dbReference type="SAM" id="SignalP"/>
    </source>
</evidence>
<name>A0A851GM67_9BACT</name>
<dbReference type="AlphaFoldDB" id="A0A851GM67"/>
<evidence type="ECO:0000313" key="10">
    <source>
        <dbReference type="EMBL" id="NWK55224.1"/>
    </source>
</evidence>
<dbReference type="GO" id="GO:0004065">
    <property type="term" value="F:arylsulfatase activity"/>
    <property type="evidence" value="ECO:0007669"/>
    <property type="project" value="TreeGrafter"/>
</dbReference>
<dbReference type="Pfam" id="PF00884">
    <property type="entry name" value="Sulfatase"/>
    <property type="match status" value="1"/>
</dbReference>
<keyword evidence="7" id="KW-0175">Coiled coil</keyword>
<reference evidence="10 11" key="1">
    <citation type="submission" date="2020-07" db="EMBL/GenBank/DDBJ databases">
        <title>Roseicoccus Jingziensis gen. nov., sp. nov., isolated from coastal seawater.</title>
        <authorList>
            <person name="Feng X."/>
        </authorList>
    </citation>
    <scope>NUCLEOTIDE SEQUENCE [LARGE SCALE GENOMIC DNA]</scope>
    <source>
        <strain evidence="10 11">N1E253</strain>
    </source>
</reference>
<proteinExistence type="inferred from homology"/>
<comment type="similarity">
    <text evidence="2">Belongs to the sulfatase family.</text>
</comment>
<keyword evidence="4 8" id="KW-0732">Signal</keyword>
<gene>
    <name evidence="10" type="ORF">HW115_06355</name>
</gene>
<dbReference type="PANTHER" id="PTHR42693:SF42">
    <property type="entry name" value="ARYLSULFATASE G"/>
    <property type="match status" value="1"/>
</dbReference>
<dbReference type="Proteomes" id="UP000557872">
    <property type="component" value="Unassembled WGS sequence"/>
</dbReference>
<evidence type="ECO:0000313" key="11">
    <source>
        <dbReference type="Proteomes" id="UP000557872"/>
    </source>
</evidence>
<keyword evidence="6" id="KW-0106">Calcium</keyword>
<keyword evidence="5 10" id="KW-0378">Hydrolase</keyword>